<keyword evidence="8" id="KW-1185">Reference proteome</keyword>
<dbReference type="AlphaFoldDB" id="A0A6G8B0E6"/>
<reference evidence="7 8" key="1">
    <citation type="submission" date="2020-03" db="EMBL/GenBank/DDBJ databases">
        <title>Weissella sp. nov., isolated from Cybister lewisianus.</title>
        <authorList>
            <person name="Hyun D.-W."/>
            <person name="Bae J.-W."/>
        </authorList>
    </citation>
    <scope>NUCLEOTIDE SEQUENCE [LARGE SCALE GENOMIC DNA]</scope>
    <source>
        <strain evidence="7 8">HDW19</strain>
    </source>
</reference>
<accession>A0A6G8B0E6</accession>
<feature type="transmembrane region" description="Helical" evidence="6">
    <location>
        <begin position="294"/>
        <end position="319"/>
    </location>
</feature>
<feature type="transmembrane region" description="Helical" evidence="6">
    <location>
        <begin position="12"/>
        <end position="33"/>
    </location>
</feature>
<feature type="transmembrane region" description="Helical" evidence="6">
    <location>
        <begin position="171"/>
        <end position="193"/>
    </location>
</feature>
<feature type="transmembrane region" description="Helical" evidence="6">
    <location>
        <begin position="253"/>
        <end position="273"/>
    </location>
</feature>
<feature type="transmembrane region" description="Helical" evidence="6">
    <location>
        <begin position="358"/>
        <end position="378"/>
    </location>
</feature>
<dbReference type="InterPro" id="IPR050833">
    <property type="entry name" value="Poly_Biosynth_Transport"/>
</dbReference>
<evidence type="ECO:0000256" key="1">
    <source>
        <dbReference type="ARBA" id="ARBA00004651"/>
    </source>
</evidence>
<dbReference type="PANTHER" id="PTHR30250">
    <property type="entry name" value="PST FAMILY PREDICTED COLANIC ACID TRANSPORTER"/>
    <property type="match status" value="1"/>
</dbReference>
<keyword evidence="4 6" id="KW-1133">Transmembrane helix</keyword>
<dbReference type="KEGG" id="wco:G7084_04845"/>
<keyword evidence="2" id="KW-1003">Cell membrane</keyword>
<evidence type="ECO:0000313" key="7">
    <source>
        <dbReference type="EMBL" id="QIL50700.1"/>
    </source>
</evidence>
<feature type="transmembrane region" description="Helical" evidence="6">
    <location>
        <begin position="411"/>
        <end position="434"/>
    </location>
</feature>
<feature type="transmembrane region" description="Helical" evidence="6">
    <location>
        <begin position="384"/>
        <end position="404"/>
    </location>
</feature>
<dbReference type="PANTHER" id="PTHR30250:SF11">
    <property type="entry name" value="O-ANTIGEN TRANSPORTER-RELATED"/>
    <property type="match status" value="1"/>
</dbReference>
<name>A0A6G8B0E6_9LACO</name>
<keyword evidence="5 6" id="KW-0472">Membrane</keyword>
<dbReference type="RefSeq" id="WP_166010558.1">
    <property type="nucleotide sequence ID" value="NZ_CP049888.1"/>
</dbReference>
<evidence type="ECO:0000256" key="6">
    <source>
        <dbReference type="SAM" id="Phobius"/>
    </source>
</evidence>
<sequence>MRGLRTYLNQVSYELINVIIPLIPLAYLTHVLGAKSYGIVAFTTGIADIFVLIFLGSINLLAQFSLNNEYTIKQRVPRTFWNIIFIRLMMLVVGMLMLWLLLNWATGWNPTYFQNQATLRVSYLLMFGSFLDLSWYYIGTHQTIRPLLQAASMKIIFLMLILITVKTTDDAYRYLLLMGWIRIIGNGIMWFSLPKKLFQQIKWGSWQFLKTSLTAMTTILGVELFSLTGQLLVTLLKPQMLDWVGYYEAALHLNQVSIVIVVTIGLSTMPRFYQIYRENNYNKLIEHIDIAVEYVTAFAVPVMFGTAATAVTFTTWFLGGIFKDVGLLMTVLSPLILLLGWNTILGGQFLRLAGQDKVVHTNLFIGLFLNTGLGLLFIPRYGLFGAIYALLITEFLIFAVQLFYAREVIAFGRIVAITAKYLVTGLLMYLVIIVSTYDWPPFPSTTVFQLGLGFVIYLIGIILLRSPLISKAWLIIRAYSKIIRRRYKK</sequence>
<protein>
    <submittedName>
        <fullName evidence="7">Uncharacterized protein</fullName>
    </submittedName>
</protein>
<dbReference type="Proteomes" id="UP000500741">
    <property type="component" value="Chromosome"/>
</dbReference>
<evidence type="ECO:0000313" key="8">
    <source>
        <dbReference type="Proteomes" id="UP000500741"/>
    </source>
</evidence>
<comment type="subcellular location">
    <subcellularLocation>
        <location evidence="1">Cell membrane</location>
        <topology evidence="1">Multi-pass membrane protein</topology>
    </subcellularLocation>
</comment>
<gene>
    <name evidence="7" type="ORF">G7084_04845</name>
</gene>
<dbReference type="GO" id="GO:0005886">
    <property type="term" value="C:plasma membrane"/>
    <property type="evidence" value="ECO:0007669"/>
    <property type="project" value="UniProtKB-SubCell"/>
</dbReference>
<feature type="transmembrane region" description="Helical" evidence="6">
    <location>
        <begin position="213"/>
        <end position="233"/>
    </location>
</feature>
<feature type="transmembrane region" description="Helical" evidence="6">
    <location>
        <begin position="325"/>
        <end position="346"/>
    </location>
</feature>
<evidence type="ECO:0000256" key="2">
    <source>
        <dbReference type="ARBA" id="ARBA00022475"/>
    </source>
</evidence>
<evidence type="ECO:0000256" key="4">
    <source>
        <dbReference type="ARBA" id="ARBA00022989"/>
    </source>
</evidence>
<feature type="transmembrane region" description="Helical" evidence="6">
    <location>
        <begin position="83"/>
        <end position="101"/>
    </location>
</feature>
<dbReference type="EMBL" id="CP049888">
    <property type="protein sequence ID" value="QIL50700.1"/>
    <property type="molecule type" value="Genomic_DNA"/>
</dbReference>
<feature type="transmembrane region" description="Helical" evidence="6">
    <location>
        <begin position="121"/>
        <end position="138"/>
    </location>
</feature>
<feature type="transmembrane region" description="Helical" evidence="6">
    <location>
        <begin position="454"/>
        <end position="479"/>
    </location>
</feature>
<evidence type="ECO:0000256" key="5">
    <source>
        <dbReference type="ARBA" id="ARBA00023136"/>
    </source>
</evidence>
<proteinExistence type="predicted"/>
<organism evidence="7 8">
    <name type="scientific">Weissella coleopterorum</name>
    <dbReference type="NCBI Taxonomy" id="2714949"/>
    <lineage>
        <taxon>Bacteria</taxon>
        <taxon>Bacillati</taxon>
        <taxon>Bacillota</taxon>
        <taxon>Bacilli</taxon>
        <taxon>Lactobacillales</taxon>
        <taxon>Lactobacillaceae</taxon>
        <taxon>Weissella</taxon>
    </lineage>
</organism>
<keyword evidence="3 6" id="KW-0812">Transmembrane</keyword>
<feature type="transmembrane region" description="Helical" evidence="6">
    <location>
        <begin position="147"/>
        <end position="165"/>
    </location>
</feature>
<feature type="transmembrane region" description="Helical" evidence="6">
    <location>
        <begin position="39"/>
        <end position="62"/>
    </location>
</feature>
<evidence type="ECO:0000256" key="3">
    <source>
        <dbReference type="ARBA" id="ARBA00022692"/>
    </source>
</evidence>